<organism evidence="1 2">
    <name type="scientific">Burkholderia savannae</name>
    <dbReference type="NCBI Taxonomy" id="1637837"/>
    <lineage>
        <taxon>Bacteria</taxon>
        <taxon>Pseudomonadati</taxon>
        <taxon>Pseudomonadota</taxon>
        <taxon>Betaproteobacteria</taxon>
        <taxon>Burkholderiales</taxon>
        <taxon>Burkholderiaceae</taxon>
        <taxon>Burkholderia</taxon>
        <taxon>pseudomallei group</taxon>
    </lineage>
</organism>
<evidence type="ECO:0008006" key="3">
    <source>
        <dbReference type="Google" id="ProtNLM"/>
    </source>
</evidence>
<protein>
    <recommendedName>
        <fullName evidence="3">Histidine kinase</fullName>
    </recommendedName>
</protein>
<sequence length="68" mass="7768">MNARAAADVAQALHRAMRRGHRAWRPRSRRRAFEHAGARRFVAHRAERAPCHLFHPATHAARSIGWPA</sequence>
<evidence type="ECO:0000313" key="1">
    <source>
        <dbReference type="EMBL" id="KWZ42864.1"/>
    </source>
</evidence>
<accession>A0ABR5TCY3</accession>
<reference evidence="1 2" key="1">
    <citation type="submission" date="2015-11" db="EMBL/GenBank/DDBJ databases">
        <authorList>
            <person name="Sahl J."/>
            <person name="Wagner D."/>
            <person name="Keim P."/>
        </authorList>
    </citation>
    <scope>NUCLEOTIDE SEQUENCE [LARGE SCALE GENOMIC DNA]</scope>
    <source>
        <strain evidence="1 2">BDU18</strain>
    </source>
</reference>
<comment type="caution">
    <text evidence="1">The sequence shown here is derived from an EMBL/GenBank/DDBJ whole genome shotgun (WGS) entry which is preliminary data.</text>
</comment>
<proteinExistence type="predicted"/>
<keyword evidence="2" id="KW-1185">Reference proteome</keyword>
<name>A0ABR5TCY3_9BURK</name>
<dbReference type="Proteomes" id="UP000070255">
    <property type="component" value="Unassembled WGS sequence"/>
</dbReference>
<dbReference type="EMBL" id="LNJQ01000001">
    <property type="protein sequence ID" value="KWZ42864.1"/>
    <property type="molecule type" value="Genomic_DNA"/>
</dbReference>
<evidence type="ECO:0000313" key="2">
    <source>
        <dbReference type="Proteomes" id="UP000070255"/>
    </source>
</evidence>
<gene>
    <name evidence="1" type="ORF">WS72_08325</name>
</gene>